<protein>
    <submittedName>
        <fullName evidence="2">Uncharacterized protein</fullName>
    </submittedName>
</protein>
<name>A0ABR2ING0_9EUKA</name>
<comment type="caution">
    <text evidence="2">The sequence shown here is derived from an EMBL/GenBank/DDBJ whole genome shotgun (WGS) entry which is preliminary data.</text>
</comment>
<dbReference type="Proteomes" id="UP001470230">
    <property type="component" value="Unassembled WGS sequence"/>
</dbReference>
<dbReference type="EMBL" id="JAPFFF010000016">
    <property type="protein sequence ID" value="KAK8865314.1"/>
    <property type="molecule type" value="Genomic_DNA"/>
</dbReference>
<organism evidence="2 3">
    <name type="scientific">Tritrichomonas musculus</name>
    <dbReference type="NCBI Taxonomy" id="1915356"/>
    <lineage>
        <taxon>Eukaryota</taxon>
        <taxon>Metamonada</taxon>
        <taxon>Parabasalia</taxon>
        <taxon>Tritrichomonadida</taxon>
        <taxon>Tritrichomonadidae</taxon>
        <taxon>Tritrichomonas</taxon>
    </lineage>
</organism>
<feature type="coiled-coil region" evidence="1">
    <location>
        <begin position="186"/>
        <end position="213"/>
    </location>
</feature>
<evidence type="ECO:0000313" key="3">
    <source>
        <dbReference type="Proteomes" id="UP001470230"/>
    </source>
</evidence>
<evidence type="ECO:0000313" key="2">
    <source>
        <dbReference type="EMBL" id="KAK8865314.1"/>
    </source>
</evidence>
<proteinExistence type="predicted"/>
<gene>
    <name evidence="2" type="ORF">M9Y10_010854</name>
</gene>
<keyword evidence="3" id="KW-1185">Reference proteome</keyword>
<feature type="coiled-coil region" evidence="1">
    <location>
        <begin position="369"/>
        <end position="434"/>
    </location>
</feature>
<evidence type="ECO:0000256" key="1">
    <source>
        <dbReference type="SAM" id="Coils"/>
    </source>
</evidence>
<accession>A0ABR2ING0</accession>
<reference evidence="2 3" key="1">
    <citation type="submission" date="2024-04" db="EMBL/GenBank/DDBJ databases">
        <title>Tritrichomonas musculus Genome.</title>
        <authorList>
            <person name="Alves-Ferreira E."/>
            <person name="Grigg M."/>
            <person name="Lorenzi H."/>
            <person name="Galac M."/>
        </authorList>
    </citation>
    <scope>NUCLEOTIDE SEQUENCE [LARGE SCALE GENOMIC DNA]</scope>
    <source>
        <strain evidence="2 3">EAF2021</strain>
    </source>
</reference>
<sequence>MRNQSINSYIRDIAARGSLFEPSLLPDSVNQAIIGLCDIVTRQQDEINELKQSLIKANSDCSLNKTSLFKMNLQIQQLDVKNDIQKLFTKLSSIEENHHNFQNSVNGATQNIQSSIDQIIERSHDVETDLRLQIARITPEVIGLPTTFSKEDDQPIIIDNKLTDISPLVRGIYRDSRRIDGFDETISSLKIENENIVNAVATAQDNLQEFNRNLHDIGLSIIKYKTLQNERSRYFQSSDKSFESQIADIWSYISLVNDNLSHGLSTTMTAIDEIQSILTKMSSVPLPPIKNVSDVLLECKKNQEKLAERKTQFEGIREKFDHPPEDNNIDPIIGNLNVDNIRDKSKYKVNSKFDSLTNKFTETLLRVNVEDLRVKVNELTRERESINEKFEQLSRLTRQKIDDKVDGVTMERLFSKYQMLLDKISQKIESLESQSSEPKTSSRIHFNYDEPVRQKKRKRPNIEELPERQIMHFKEKPKSTLAQRVYGNEKITLNPNRAVKVSQRVALTPTSKLASYNVKHNDYE</sequence>
<keyword evidence="1" id="KW-0175">Coiled coil</keyword>